<evidence type="ECO:0000256" key="4">
    <source>
        <dbReference type="ARBA" id="ARBA00022777"/>
    </source>
</evidence>
<keyword evidence="8" id="KW-1185">Reference proteome</keyword>
<dbReference type="Proteomes" id="UP000256373">
    <property type="component" value="Unassembled WGS sequence"/>
</dbReference>
<dbReference type="InterPro" id="IPR011990">
    <property type="entry name" value="TPR-like_helical_dom_sf"/>
</dbReference>
<feature type="transmembrane region" description="Helical" evidence="6">
    <location>
        <begin position="433"/>
        <end position="452"/>
    </location>
</feature>
<dbReference type="InterPro" id="IPR036890">
    <property type="entry name" value="HATPase_C_sf"/>
</dbReference>
<dbReference type="OrthoDB" id="1523646at2"/>
<keyword evidence="6" id="KW-1133">Transmembrane helix</keyword>
<keyword evidence="4" id="KW-0418">Kinase</keyword>
<dbReference type="SUPFAM" id="SSF55874">
    <property type="entry name" value="ATPase domain of HSP90 chaperone/DNA topoisomerase II/histidine kinase"/>
    <property type="match status" value="1"/>
</dbReference>
<keyword evidence="6" id="KW-0812">Transmembrane</keyword>
<accession>A0A3D8Y281</accession>
<organism evidence="7 8">
    <name type="scientific">Dyadobacter luteus</name>
    <dbReference type="NCBI Taxonomy" id="2259619"/>
    <lineage>
        <taxon>Bacteria</taxon>
        <taxon>Pseudomonadati</taxon>
        <taxon>Bacteroidota</taxon>
        <taxon>Cytophagia</taxon>
        <taxon>Cytophagales</taxon>
        <taxon>Spirosomataceae</taxon>
        <taxon>Dyadobacter</taxon>
    </lineage>
</organism>
<protein>
    <recommendedName>
        <fullName evidence="2">histidine kinase</fullName>
        <ecNumber evidence="2">2.7.13.3</ecNumber>
    </recommendedName>
</protein>
<evidence type="ECO:0000256" key="2">
    <source>
        <dbReference type="ARBA" id="ARBA00012438"/>
    </source>
</evidence>
<gene>
    <name evidence="7" type="ORF">DSL64_28525</name>
</gene>
<dbReference type="CDD" id="cd16917">
    <property type="entry name" value="HATPase_UhpB-NarQ-NarX-like"/>
    <property type="match status" value="1"/>
</dbReference>
<proteinExistence type="predicted"/>
<evidence type="ECO:0000256" key="1">
    <source>
        <dbReference type="ARBA" id="ARBA00000085"/>
    </source>
</evidence>
<keyword evidence="6" id="KW-0472">Membrane</keyword>
<keyword evidence="5" id="KW-0902">Two-component regulatory system</keyword>
<dbReference type="PANTHER" id="PTHR24421">
    <property type="entry name" value="NITRATE/NITRITE SENSOR PROTEIN NARX-RELATED"/>
    <property type="match status" value="1"/>
</dbReference>
<sequence>MKLYRYLKIYTIGALFLIPESKAQISQGLYKQLPASIKPKDADSLRISEVNCLLKHWFEYAHWDRTQHAEMDRICRTHAGRHKLIDNTDEQVDFLHSVCSYLYYSTSYAQERDERLKDQYELSASQQALLGLYYCEVFLKKFKNITLTDKHFLSNIYLFKAHFLMAVEKHADAYHALVVSRNIARKAGKPTSESVALSSMGFLVETLGLCDLAIRHYDQSYEALKNEPIQNKWVTGQRVYLYYSKQRTYFAQYIRKNNPSLLDSIQNLHNNIIKLDRIYNGGMQAGSHLAMAGVNYCTGHYDQAIAHVDTARSIYPNLKARGLEENALAFKAVSLIKLGKIRVGKEMISDMNFTMVNNPIIERILNDLYEIEQQDGNHKKAMQYQQILITHLKRKSMLDLRGRSLEMEQFYKVREQQTKIDNLNVIQRRNTSISILLLLILIIVSAVIYYRYTLGKTNGKKLINQVEKMTHLHAVQIAEAKNLERKKMAQDLHDDLSASLAANMNYLRLRAIQASSEREKQNSLALLDMLQDSYDRVRKKSRTMYWEQKTEGFIRRLEQMVDVLFFGTDTKISLVSDIDNFELNAEAKETVLLILKETITNIIRHANASEAEITFYLEADSLILDIADNGRGLKKKKNANSLGFESLQKRIGDLNGILKISQNQPSGTIVSCSFPLGLVGNFKYQAESPNIF</sequence>
<dbReference type="RefSeq" id="WP_115834383.1">
    <property type="nucleotide sequence ID" value="NZ_QNUL01000050.1"/>
</dbReference>
<comment type="catalytic activity">
    <reaction evidence="1">
        <text>ATP + protein L-histidine = ADP + protein N-phospho-L-histidine.</text>
        <dbReference type="EC" id="2.7.13.3"/>
    </reaction>
</comment>
<reference evidence="7 8" key="1">
    <citation type="submission" date="2018-07" db="EMBL/GenBank/DDBJ databases">
        <title>Dyadobacter roseus sp. nov., isolated from rose rhizosphere soil.</title>
        <authorList>
            <person name="Chen L."/>
        </authorList>
    </citation>
    <scope>NUCLEOTIDE SEQUENCE [LARGE SCALE GENOMIC DNA]</scope>
    <source>
        <strain evidence="7 8">RS19</strain>
    </source>
</reference>
<dbReference type="GO" id="GO:0000160">
    <property type="term" value="P:phosphorelay signal transduction system"/>
    <property type="evidence" value="ECO:0007669"/>
    <property type="project" value="UniProtKB-KW"/>
</dbReference>
<evidence type="ECO:0000313" key="7">
    <source>
        <dbReference type="EMBL" id="REA55194.1"/>
    </source>
</evidence>
<dbReference type="SUPFAM" id="SSF48452">
    <property type="entry name" value="TPR-like"/>
    <property type="match status" value="1"/>
</dbReference>
<dbReference type="EMBL" id="QNUL01000050">
    <property type="protein sequence ID" value="REA55194.1"/>
    <property type="molecule type" value="Genomic_DNA"/>
</dbReference>
<name>A0A3D8Y281_9BACT</name>
<evidence type="ECO:0000256" key="3">
    <source>
        <dbReference type="ARBA" id="ARBA00022679"/>
    </source>
</evidence>
<keyword evidence="3" id="KW-0808">Transferase</keyword>
<dbReference type="AlphaFoldDB" id="A0A3D8Y281"/>
<dbReference type="Gene3D" id="1.25.40.10">
    <property type="entry name" value="Tetratricopeptide repeat domain"/>
    <property type="match status" value="1"/>
</dbReference>
<dbReference type="Gene3D" id="3.30.565.10">
    <property type="entry name" value="Histidine kinase-like ATPase, C-terminal domain"/>
    <property type="match status" value="1"/>
</dbReference>
<evidence type="ECO:0000256" key="5">
    <source>
        <dbReference type="ARBA" id="ARBA00023012"/>
    </source>
</evidence>
<dbReference type="GO" id="GO:0004673">
    <property type="term" value="F:protein histidine kinase activity"/>
    <property type="evidence" value="ECO:0007669"/>
    <property type="project" value="UniProtKB-EC"/>
</dbReference>
<evidence type="ECO:0000313" key="8">
    <source>
        <dbReference type="Proteomes" id="UP000256373"/>
    </source>
</evidence>
<comment type="caution">
    <text evidence="7">The sequence shown here is derived from an EMBL/GenBank/DDBJ whole genome shotgun (WGS) entry which is preliminary data.</text>
</comment>
<dbReference type="InterPro" id="IPR050482">
    <property type="entry name" value="Sensor_HK_TwoCompSys"/>
</dbReference>
<dbReference type="PANTHER" id="PTHR24421:SF10">
    <property type="entry name" value="NITRATE_NITRITE SENSOR PROTEIN NARQ"/>
    <property type="match status" value="1"/>
</dbReference>
<evidence type="ECO:0000256" key="6">
    <source>
        <dbReference type="SAM" id="Phobius"/>
    </source>
</evidence>
<dbReference type="EC" id="2.7.13.3" evidence="2"/>